<keyword evidence="3" id="KW-1185">Reference proteome</keyword>
<protein>
    <submittedName>
        <fullName evidence="2">DUF4352 domain-containing protein</fullName>
    </submittedName>
</protein>
<dbReference type="RefSeq" id="WP_386253164.1">
    <property type="nucleotide sequence ID" value="NZ_JBHTRV010000014.1"/>
</dbReference>
<proteinExistence type="predicted"/>
<keyword evidence="1" id="KW-0732">Signal</keyword>
<organism evidence="2 3">
    <name type="scientific">Streptomyces wedmorensis</name>
    <dbReference type="NCBI Taxonomy" id="43759"/>
    <lineage>
        <taxon>Bacteria</taxon>
        <taxon>Bacillati</taxon>
        <taxon>Actinomycetota</taxon>
        <taxon>Actinomycetes</taxon>
        <taxon>Kitasatosporales</taxon>
        <taxon>Streptomycetaceae</taxon>
        <taxon>Streptomyces</taxon>
    </lineage>
</organism>
<gene>
    <name evidence="2" type="ORF">ACFQ63_20400</name>
</gene>
<dbReference type="Gene3D" id="2.60.40.1240">
    <property type="match status" value="1"/>
</dbReference>
<comment type="caution">
    <text evidence="2">The sequence shown here is derived from an EMBL/GenBank/DDBJ whole genome shotgun (WGS) entry which is preliminary data.</text>
</comment>
<dbReference type="InterPro" id="IPR029050">
    <property type="entry name" value="Immunoprotect_excell_Ig-like"/>
</dbReference>
<sequence>MSGTSAVLSYSQGFRSAGSAAEETGTPGYVWAAVELKVCSTKGTFLSTTTPWTLSYDDGARIEPSSSTWDDFPKPEFPFETKLTSGKCVRGKLVYPVPGNSRPATVVYAPEGLNTPVEWTVPAK</sequence>
<reference evidence="2 3" key="1">
    <citation type="submission" date="2024-09" db="EMBL/GenBank/DDBJ databases">
        <title>The Natural Products Discovery Center: Release of the First 8490 Sequenced Strains for Exploring Actinobacteria Biosynthetic Diversity.</title>
        <authorList>
            <person name="Kalkreuter E."/>
            <person name="Kautsar S.A."/>
            <person name="Yang D."/>
            <person name="Bader C.D."/>
            <person name="Teijaro C.N."/>
            <person name="Fluegel L."/>
            <person name="Davis C.M."/>
            <person name="Simpson J.R."/>
            <person name="Lauterbach L."/>
            <person name="Steele A.D."/>
            <person name="Gui C."/>
            <person name="Meng S."/>
            <person name="Li G."/>
            <person name="Viehrig K."/>
            <person name="Ye F."/>
            <person name="Su P."/>
            <person name="Kiefer A.F."/>
            <person name="Nichols A."/>
            <person name="Cepeda A.J."/>
            <person name="Yan W."/>
            <person name="Fan B."/>
            <person name="Jiang Y."/>
            <person name="Adhikari A."/>
            <person name="Zheng C.-J."/>
            <person name="Schuster L."/>
            <person name="Cowan T.M."/>
            <person name="Smanski M.J."/>
            <person name="Chevrette M.G."/>
            <person name="De Carvalho L.P.S."/>
            <person name="Shen B."/>
        </authorList>
    </citation>
    <scope>NUCLEOTIDE SEQUENCE [LARGE SCALE GENOMIC DNA]</scope>
    <source>
        <strain evidence="2 3">NPDC056472</strain>
    </source>
</reference>
<evidence type="ECO:0000313" key="2">
    <source>
        <dbReference type="EMBL" id="MFE5982058.1"/>
    </source>
</evidence>
<accession>A0ABW6IWL6</accession>
<dbReference type="Proteomes" id="UP001600424">
    <property type="component" value="Unassembled WGS sequence"/>
</dbReference>
<evidence type="ECO:0000256" key="1">
    <source>
        <dbReference type="ARBA" id="ARBA00022729"/>
    </source>
</evidence>
<dbReference type="EMBL" id="JBHTRV010000014">
    <property type="protein sequence ID" value="MFE5982058.1"/>
    <property type="molecule type" value="Genomic_DNA"/>
</dbReference>
<name>A0ABW6IWL6_STRWE</name>
<evidence type="ECO:0000313" key="3">
    <source>
        <dbReference type="Proteomes" id="UP001600424"/>
    </source>
</evidence>